<organism evidence="1 2">
    <name type="scientific">Entomophthora muscae</name>
    <dbReference type="NCBI Taxonomy" id="34485"/>
    <lineage>
        <taxon>Eukaryota</taxon>
        <taxon>Fungi</taxon>
        <taxon>Fungi incertae sedis</taxon>
        <taxon>Zoopagomycota</taxon>
        <taxon>Entomophthoromycotina</taxon>
        <taxon>Entomophthoromycetes</taxon>
        <taxon>Entomophthorales</taxon>
        <taxon>Entomophthoraceae</taxon>
        <taxon>Entomophthora</taxon>
    </lineage>
</organism>
<sequence>MFKKEQSKPKAPPSAKGRLSEPRNANHLTTLKEKNSTAPLPALPQSADRDSSYSKPPSRYSTLEDAAPPKAASNPISSKPNEGEIAVVLYNFTSVEEDELSVQANERIYVIDKSDSAWWLCRVYYDDGQFKDGLVPSDYVSPLSAENQATVSKSTSGPPPSSTPAAAPEPPTSKSATSTKESTGPNPDRLREWTDATGSFKVEAELIKYAEGKIHLHKTNGVKIAVPLEKMSAIDVHYVSEVIGQDLSANFEAAKRERAEVSKWKEFFLEAGVSPSDAATYANKFTHEKIDRQLLRDMDRPTLKGLGLTEGDTLRVEKACQKAKAAEEDEAFAQRLQQEEVDRLRKETGGGNLREYQIEQDAMLARKLQQETDSVGTWQNFPTKANESRNQKYGLGLGNKTGRPSKGVNPNALFEASAKLQEENLKESPKAMTKITTKKSTPQSGFTDDIWAVPGEKPAPRQLALDPSGIPQLQSKSWDAFGAKAKDQAEKPLFTRKDSSRPTKPSEIEEKWGFVQANFEHQTAAKPEAKPEPPEPAPQAAPSFKPAGPLAQPLIPVPRGGNSNVFVPTRRPPPPKPAANVFADNPASAPNIGAAAGVTTRVAPKPEPFSAQPNLFNAAPLPASNNSGMAFSSQPTNLFSEAPKSNPTPSNMFSGASKNFSEAPFSGAASMATRFIDNSFVRNQPNNNIFGNQTSSRPASTNTPSNTGYQFDDLSLESLGLKPAPVANIVKPEARPHSAMGLQSNSFYGQHEPTSFSFADFSQRPGNSTLRPLLKPTASASQGSLASHNAASSFATGINKSTESFSNSPRNDFKPISSNYSAAPSRNDYQTGYLSDASMQFSGSTPNPNANMPLSSNYPTSRAPAGGSLASNQPAGFSSSAYTGNNLNQTSSFAGSNANQGGYPASNFSTNQDRSFSGSSLNQPSNLSATGLNQNYSVFSNNPSYAGNTLNQNSSFSTSSFNQTSSFSASSLSQNYPGNTSTFSSNNPSQSYAGNNFVQTSSFLASNLNQNTSLQGGYSGNTQSYSGNNLNQTGNFTTAYNSMTPSLTSKPDYSTGFASNTFSGGYSSNLGGGAAQGFRSDFGSGNMSNPSYPGTSMGMNGMPPQNSGSSYSAFSGVDPLNSGNTPNYPNQPPNQPPPMSNQQYYQQSQSRFYPN</sequence>
<comment type="caution">
    <text evidence="1">The sequence shown here is derived from an EMBL/GenBank/DDBJ whole genome shotgun (WGS) entry which is preliminary data.</text>
</comment>
<keyword evidence="2" id="KW-1185">Reference proteome</keyword>
<reference evidence="1" key="1">
    <citation type="submission" date="2022-04" db="EMBL/GenBank/DDBJ databases">
        <title>Genome of the entomopathogenic fungus Entomophthora muscae.</title>
        <authorList>
            <person name="Elya C."/>
            <person name="Lovett B.R."/>
            <person name="Lee E."/>
            <person name="Macias A.M."/>
            <person name="Hajek A.E."/>
            <person name="De Bivort B.L."/>
            <person name="Kasson M.T."/>
            <person name="De Fine Licht H.H."/>
            <person name="Stajich J.E."/>
        </authorList>
    </citation>
    <scope>NUCLEOTIDE SEQUENCE</scope>
    <source>
        <strain evidence="1">Berkeley</strain>
    </source>
</reference>
<evidence type="ECO:0000313" key="1">
    <source>
        <dbReference type="EMBL" id="KAJ9049272.1"/>
    </source>
</evidence>
<dbReference type="Proteomes" id="UP001165960">
    <property type="component" value="Unassembled WGS sequence"/>
</dbReference>
<proteinExistence type="predicted"/>
<protein>
    <submittedName>
        <fullName evidence="1">Cytoskeletal protein binding protein</fullName>
    </submittedName>
</protein>
<evidence type="ECO:0000313" key="2">
    <source>
        <dbReference type="Proteomes" id="UP001165960"/>
    </source>
</evidence>
<dbReference type="EMBL" id="QTSX02007254">
    <property type="protein sequence ID" value="KAJ9049272.1"/>
    <property type="molecule type" value="Genomic_DNA"/>
</dbReference>
<gene>
    <name evidence="1" type="primary">SLA1_4</name>
    <name evidence="1" type="ORF">DSO57_1026421</name>
</gene>
<accession>A0ACC2RGS3</accession>
<name>A0ACC2RGS3_9FUNG</name>